<feature type="domain" description="TadE-like" evidence="2">
    <location>
        <begin position="16"/>
        <end position="58"/>
    </location>
</feature>
<protein>
    <recommendedName>
        <fullName evidence="2">TadE-like domain-containing protein</fullName>
    </recommendedName>
</protein>
<keyword evidence="4" id="KW-1185">Reference proteome</keyword>
<dbReference type="RefSeq" id="WP_346033277.1">
    <property type="nucleotide sequence ID" value="NZ_BAABHV010000017.1"/>
</dbReference>
<proteinExistence type="predicted"/>
<reference evidence="4" key="1">
    <citation type="journal article" date="2019" name="Int. J. Syst. Evol. Microbiol.">
        <title>The Global Catalogue of Microorganisms (GCM) 10K type strain sequencing project: providing services to taxonomists for standard genome sequencing and annotation.</title>
        <authorList>
            <consortium name="The Broad Institute Genomics Platform"/>
            <consortium name="The Broad Institute Genome Sequencing Center for Infectious Disease"/>
            <person name="Wu L."/>
            <person name="Ma J."/>
        </authorList>
    </citation>
    <scope>NUCLEOTIDE SEQUENCE [LARGE SCALE GENOMIC DNA]</scope>
    <source>
        <strain evidence="4">JCM 18014</strain>
    </source>
</reference>
<feature type="transmembrane region" description="Helical" evidence="1">
    <location>
        <begin position="20"/>
        <end position="43"/>
    </location>
</feature>
<gene>
    <name evidence="3" type="ORF">GCM10023208_23760</name>
</gene>
<keyword evidence="1" id="KW-0812">Transmembrane</keyword>
<dbReference type="InterPro" id="IPR012495">
    <property type="entry name" value="TadE-like_dom"/>
</dbReference>
<keyword evidence="1" id="KW-1133">Transmembrane helix</keyword>
<dbReference type="EMBL" id="BAABHV010000017">
    <property type="protein sequence ID" value="GAA5057849.1"/>
    <property type="molecule type" value="Genomic_DNA"/>
</dbReference>
<evidence type="ECO:0000313" key="4">
    <source>
        <dbReference type="Proteomes" id="UP001500518"/>
    </source>
</evidence>
<evidence type="ECO:0000313" key="3">
    <source>
        <dbReference type="EMBL" id="GAA5057849.1"/>
    </source>
</evidence>
<accession>A0ABP9KIF5</accession>
<name>A0ABP9KIF5_9SPHN</name>
<comment type="caution">
    <text evidence="3">The sequence shown here is derived from an EMBL/GenBank/DDBJ whole genome shotgun (WGS) entry which is preliminary data.</text>
</comment>
<keyword evidence="1" id="KW-0472">Membrane</keyword>
<evidence type="ECO:0000259" key="2">
    <source>
        <dbReference type="Pfam" id="PF07811"/>
    </source>
</evidence>
<dbReference type="Proteomes" id="UP001500518">
    <property type="component" value="Unassembled WGS sequence"/>
</dbReference>
<dbReference type="Pfam" id="PF07811">
    <property type="entry name" value="TadE"/>
    <property type="match status" value="1"/>
</dbReference>
<evidence type="ECO:0000256" key="1">
    <source>
        <dbReference type="SAM" id="Phobius"/>
    </source>
</evidence>
<organism evidence="3 4">
    <name type="scientific">Erythrobacter westpacificensis</name>
    <dbReference type="NCBI Taxonomy" id="1055231"/>
    <lineage>
        <taxon>Bacteria</taxon>
        <taxon>Pseudomonadati</taxon>
        <taxon>Pseudomonadota</taxon>
        <taxon>Alphaproteobacteria</taxon>
        <taxon>Sphingomonadales</taxon>
        <taxon>Erythrobacteraceae</taxon>
        <taxon>Erythrobacter/Porphyrobacter group</taxon>
        <taxon>Erythrobacter</taxon>
    </lineage>
</organism>
<sequence length="147" mass="16382">MTIRQLFSRLRRDDTGATAIEFALLSPALILMMIGVLQVGMAMQNYNALRGLSADVARYTMVQYQTGNTISNSQIETWAENHALGAPYLLHQDRVNAVVTTPGTQRVTGATELQLVISYQMDSFLGFAGIEFPFITYTRPIFLLDED</sequence>